<keyword evidence="7 9" id="KW-1133">Transmembrane helix</keyword>
<organism evidence="12 13">
    <name type="scientific">Clostridium saccharobutylicum DSM 13864</name>
    <dbReference type="NCBI Taxonomy" id="1345695"/>
    <lineage>
        <taxon>Bacteria</taxon>
        <taxon>Bacillati</taxon>
        <taxon>Bacillota</taxon>
        <taxon>Clostridia</taxon>
        <taxon>Eubacteriales</taxon>
        <taxon>Clostridiaceae</taxon>
        <taxon>Clostridium</taxon>
    </lineage>
</organism>
<dbReference type="SUPFAM" id="SSF90123">
    <property type="entry name" value="ABC transporter transmembrane region"/>
    <property type="match status" value="1"/>
</dbReference>
<accession>U5MQL6</accession>
<dbReference type="eggNOG" id="COG1132">
    <property type="taxonomic scope" value="Bacteria"/>
</dbReference>
<evidence type="ECO:0000313" key="13">
    <source>
        <dbReference type="Proteomes" id="UP000017118"/>
    </source>
</evidence>
<evidence type="ECO:0000256" key="7">
    <source>
        <dbReference type="ARBA" id="ARBA00022989"/>
    </source>
</evidence>
<dbReference type="GO" id="GO:0015421">
    <property type="term" value="F:ABC-type oligopeptide transporter activity"/>
    <property type="evidence" value="ECO:0007669"/>
    <property type="project" value="TreeGrafter"/>
</dbReference>
<dbReference type="PANTHER" id="PTHR43394">
    <property type="entry name" value="ATP-DEPENDENT PERMEASE MDL1, MITOCHONDRIAL"/>
    <property type="match status" value="1"/>
</dbReference>
<dbReference type="SUPFAM" id="SSF52540">
    <property type="entry name" value="P-loop containing nucleoside triphosphate hydrolases"/>
    <property type="match status" value="1"/>
</dbReference>
<dbReference type="Gene3D" id="1.20.1560.10">
    <property type="entry name" value="ABC transporter type 1, transmembrane domain"/>
    <property type="match status" value="1"/>
</dbReference>
<dbReference type="GO" id="GO:0005524">
    <property type="term" value="F:ATP binding"/>
    <property type="evidence" value="ECO:0007669"/>
    <property type="project" value="UniProtKB-KW"/>
</dbReference>
<dbReference type="Proteomes" id="UP000017118">
    <property type="component" value="Chromosome"/>
</dbReference>
<keyword evidence="2" id="KW-0813">Transport</keyword>
<dbReference type="InterPro" id="IPR039421">
    <property type="entry name" value="Type_1_exporter"/>
</dbReference>
<reference evidence="12 13" key="1">
    <citation type="journal article" date="2013" name="Genome Announc.">
        <title>Complete Genome Sequence of the Solvent Producer Clostridium saccharobutylicum NCP262 (DSM 13864).</title>
        <authorList>
            <person name="Poehlein A."/>
            <person name="Hartwich K."/>
            <person name="Krabben P."/>
            <person name="Ehrenreich A."/>
            <person name="Liebl W."/>
            <person name="Durre P."/>
            <person name="Gottschalk G."/>
            <person name="Daniel R."/>
        </authorList>
    </citation>
    <scope>NUCLEOTIDE SEQUENCE [LARGE SCALE GENOMIC DNA]</scope>
    <source>
        <strain evidence="12">DSM 13864</strain>
    </source>
</reference>
<feature type="transmembrane region" description="Helical" evidence="9">
    <location>
        <begin position="172"/>
        <end position="191"/>
    </location>
</feature>
<dbReference type="Pfam" id="PF00005">
    <property type="entry name" value="ABC_tran"/>
    <property type="match status" value="1"/>
</dbReference>
<dbReference type="Gene3D" id="3.40.50.300">
    <property type="entry name" value="P-loop containing nucleotide triphosphate hydrolases"/>
    <property type="match status" value="1"/>
</dbReference>
<evidence type="ECO:0000259" key="11">
    <source>
        <dbReference type="PROSITE" id="PS50929"/>
    </source>
</evidence>
<dbReference type="GO" id="GO:0016887">
    <property type="term" value="F:ATP hydrolysis activity"/>
    <property type="evidence" value="ECO:0007669"/>
    <property type="project" value="InterPro"/>
</dbReference>
<evidence type="ECO:0000313" key="12">
    <source>
        <dbReference type="EMBL" id="AGX42818.1"/>
    </source>
</evidence>
<gene>
    <name evidence="12" type="primary">ygaD2</name>
    <name evidence="12" type="ORF">CLSA_c18250</name>
</gene>
<evidence type="ECO:0000256" key="1">
    <source>
        <dbReference type="ARBA" id="ARBA00004651"/>
    </source>
</evidence>
<dbReference type="EMBL" id="CP006721">
    <property type="protein sequence ID" value="AGX42818.1"/>
    <property type="molecule type" value="Genomic_DNA"/>
</dbReference>
<dbReference type="InterPro" id="IPR011527">
    <property type="entry name" value="ABC1_TM_dom"/>
</dbReference>
<evidence type="ECO:0000256" key="3">
    <source>
        <dbReference type="ARBA" id="ARBA00022475"/>
    </source>
</evidence>
<dbReference type="PROSITE" id="PS00211">
    <property type="entry name" value="ABC_TRANSPORTER_1"/>
    <property type="match status" value="1"/>
</dbReference>
<dbReference type="InterPro" id="IPR003439">
    <property type="entry name" value="ABC_transporter-like_ATP-bd"/>
</dbReference>
<dbReference type="AlphaFoldDB" id="U5MQL6"/>
<feature type="domain" description="ABC transmembrane type-1" evidence="11">
    <location>
        <begin position="30"/>
        <end position="314"/>
    </location>
</feature>
<protein>
    <submittedName>
        <fullName evidence="12">Putative multidrug export ATP-binding/permease protein YgaD</fullName>
        <ecNumber evidence="12">3.6.3.-</ecNumber>
    </submittedName>
</protein>
<dbReference type="FunFam" id="3.40.50.300:FF:000221">
    <property type="entry name" value="Multidrug ABC transporter ATP-binding protein"/>
    <property type="match status" value="1"/>
</dbReference>
<keyword evidence="12" id="KW-0378">Hydrolase</keyword>
<evidence type="ECO:0000256" key="8">
    <source>
        <dbReference type="ARBA" id="ARBA00023136"/>
    </source>
</evidence>
<keyword evidence="13" id="KW-1185">Reference proteome</keyword>
<keyword evidence="3" id="KW-1003">Cell membrane</keyword>
<evidence type="ECO:0000256" key="5">
    <source>
        <dbReference type="ARBA" id="ARBA00022741"/>
    </source>
</evidence>
<dbReference type="EC" id="3.6.3.-" evidence="12"/>
<sequence length="599" mass="66414">MIKKEMIYMKKENPVSEIFAYARDGKQRLILSAIFAVISVILGLIPFSLGAKILEQLLDGNLTRDYAIKLGLICLVAFLLKEFFGSISTYISHGVAFRTLRNIRVTIIDKIERVSLGYINGQSLGEFKKTIIDDVDSLEFVLAHAIPEMISNSIAPILLIIYMFTISWRSAVAGLISTIIGIFVVAIMMAGGAQKIFKVFTEGSAKMNSTVIEYVNGMEVIKVFNQTASSMKKYEGSVTNYRDVMNAWYNHCYPFLAINNVIAPLSVAFVLPVTAISYISGAMTMESMILSIVVCLGVSEPIQKLVKFTDHFNEINMVYSKLKQILSMPELSVGNKKIDVNNTGIKVENIKFGYSNNEIIHSVSFEAKQGKMTALVGVSGSGKSTIAKLIARFYEVQEGSIKIGDTDIKKMPFGDYSNLISYVSQDNYLPNLSLRDNVLMGKPNATETEFERAVEAAGCNEFIKKFERGYDTMVGDAGDKLSGGERQRVSIARAIIKNAPIVILDEATASIDPENESKIQNALDKLSKGKTLIVIAHRLSTIINADNIILMNKGEINAQGTHEELLEKSKQYKSMWEAHVGAKDWSMHKYVNRVKEGVR</sequence>
<evidence type="ECO:0000256" key="4">
    <source>
        <dbReference type="ARBA" id="ARBA00022692"/>
    </source>
</evidence>
<dbReference type="PATRIC" id="fig|1345695.3.peg.1789"/>
<evidence type="ECO:0000259" key="10">
    <source>
        <dbReference type="PROSITE" id="PS50893"/>
    </source>
</evidence>
<comment type="subcellular location">
    <subcellularLocation>
        <location evidence="1">Cell membrane</location>
        <topology evidence="1">Multi-pass membrane protein</topology>
    </subcellularLocation>
</comment>
<evidence type="ECO:0000256" key="2">
    <source>
        <dbReference type="ARBA" id="ARBA00022448"/>
    </source>
</evidence>
<dbReference type="PROSITE" id="PS50893">
    <property type="entry name" value="ABC_TRANSPORTER_2"/>
    <property type="match status" value="1"/>
</dbReference>
<dbReference type="SMART" id="SM00382">
    <property type="entry name" value="AAA"/>
    <property type="match status" value="1"/>
</dbReference>
<proteinExistence type="predicted"/>
<keyword evidence="6 12" id="KW-0067">ATP-binding</keyword>
<feature type="transmembrane region" description="Helical" evidence="9">
    <location>
        <begin position="149"/>
        <end position="166"/>
    </location>
</feature>
<dbReference type="PROSITE" id="PS50929">
    <property type="entry name" value="ABC_TM1F"/>
    <property type="match status" value="1"/>
</dbReference>
<dbReference type="Pfam" id="PF00664">
    <property type="entry name" value="ABC_membrane"/>
    <property type="match status" value="1"/>
</dbReference>
<feature type="transmembrane region" description="Helical" evidence="9">
    <location>
        <begin position="66"/>
        <end position="84"/>
    </location>
</feature>
<keyword evidence="4 9" id="KW-0812">Transmembrane</keyword>
<feature type="domain" description="ABC transporter" evidence="10">
    <location>
        <begin position="345"/>
        <end position="578"/>
    </location>
</feature>
<evidence type="ECO:0000256" key="9">
    <source>
        <dbReference type="SAM" id="Phobius"/>
    </source>
</evidence>
<dbReference type="GO" id="GO:0005886">
    <property type="term" value="C:plasma membrane"/>
    <property type="evidence" value="ECO:0007669"/>
    <property type="project" value="UniProtKB-SubCell"/>
</dbReference>
<feature type="transmembrane region" description="Helical" evidence="9">
    <location>
        <begin position="29"/>
        <end position="54"/>
    </location>
</feature>
<dbReference type="KEGG" id="csb:CLSA_c18250"/>
<name>U5MQL6_CLOSA</name>
<dbReference type="InterPro" id="IPR003593">
    <property type="entry name" value="AAA+_ATPase"/>
</dbReference>
<evidence type="ECO:0000256" key="6">
    <source>
        <dbReference type="ARBA" id="ARBA00022840"/>
    </source>
</evidence>
<dbReference type="InterPro" id="IPR027417">
    <property type="entry name" value="P-loop_NTPase"/>
</dbReference>
<dbReference type="HOGENOM" id="CLU_000604_84_9_9"/>
<dbReference type="PANTHER" id="PTHR43394:SF1">
    <property type="entry name" value="ATP-BINDING CASSETTE SUB-FAMILY B MEMBER 10, MITOCHONDRIAL"/>
    <property type="match status" value="1"/>
</dbReference>
<keyword evidence="8 9" id="KW-0472">Membrane</keyword>
<dbReference type="InterPro" id="IPR036640">
    <property type="entry name" value="ABC1_TM_sf"/>
</dbReference>
<dbReference type="InterPro" id="IPR017871">
    <property type="entry name" value="ABC_transporter-like_CS"/>
</dbReference>
<feature type="transmembrane region" description="Helical" evidence="9">
    <location>
        <begin position="252"/>
        <end position="271"/>
    </location>
</feature>
<keyword evidence="5" id="KW-0547">Nucleotide-binding</keyword>